<dbReference type="Pfam" id="PF05266">
    <property type="entry name" value="DUF724"/>
    <property type="match status" value="1"/>
</dbReference>
<evidence type="ECO:0000313" key="4">
    <source>
        <dbReference type="EMBL" id="KAG6758239.1"/>
    </source>
</evidence>
<feature type="region of interest" description="Disordered" evidence="3">
    <location>
        <begin position="104"/>
        <end position="124"/>
    </location>
</feature>
<dbReference type="InterPro" id="IPR007930">
    <property type="entry name" value="DUF724"/>
</dbReference>
<dbReference type="OrthoDB" id="1727058at2759"/>
<keyword evidence="5" id="KW-1185">Reference proteome</keyword>
<proteinExistence type="predicted"/>
<evidence type="ECO:0000313" key="5">
    <source>
        <dbReference type="Proteomes" id="UP000886885"/>
    </source>
</evidence>
<gene>
    <name evidence="4" type="ORF">POTOM_038577</name>
</gene>
<reference evidence="4" key="1">
    <citation type="journal article" date="2020" name="bioRxiv">
        <title>Hybrid origin of Populus tomentosa Carr. identified through genome sequencing and phylogenomic analysis.</title>
        <authorList>
            <person name="An X."/>
            <person name="Gao K."/>
            <person name="Chen Z."/>
            <person name="Li J."/>
            <person name="Yang X."/>
            <person name="Yang X."/>
            <person name="Zhou J."/>
            <person name="Guo T."/>
            <person name="Zhao T."/>
            <person name="Huang S."/>
            <person name="Miao D."/>
            <person name="Khan W.U."/>
            <person name="Rao P."/>
            <person name="Ye M."/>
            <person name="Lei B."/>
            <person name="Liao W."/>
            <person name="Wang J."/>
            <person name="Ji L."/>
            <person name="Li Y."/>
            <person name="Guo B."/>
            <person name="Mustafa N.S."/>
            <person name="Li S."/>
            <person name="Yun Q."/>
            <person name="Keller S.R."/>
            <person name="Mao J."/>
            <person name="Zhang R."/>
            <person name="Strauss S.H."/>
        </authorList>
    </citation>
    <scope>NUCLEOTIDE SEQUENCE</scope>
    <source>
        <strain evidence="4">GM15</strain>
        <tissue evidence="4">Leaf</tissue>
    </source>
</reference>
<sequence>MASSFQFGHVSESETQFNIVQPLSFTFSSINNGNTRARLSKERKAARPSSSALNSVDPITFKSTSESPFAFGQVSSFSAANPFTFIRHEVDKVSDHDAEKPIEAASKLQHEKTEPGIGEKENNSTKEMGVLAPSDIKQDKVARQANQDSMPNRANTALVVISRILKGIPQSPHFYQLINLSGHTRKVFISSWDRIFEETVEQMHSLQVNDFWVRARELWKTMGELQSMGYNVIPLRRRLVELTDVMIELKLTKMGMKGLMIKAENHRMEKSRLEFVILRLQEMIMQEHYGMLGALAQMVEMEKEYWYSRIQHIPSPNSLMNVTSVTNPQLLDPPSHAQTIMDDSKIEAYGRDLVSPNDWRALDAQS</sequence>
<evidence type="ECO:0000256" key="3">
    <source>
        <dbReference type="SAM" id="MobiDB-lite"/>
    </source>
</evidence>
<name>A0A8X8CL97_POPTO</name>
<comment type="caution">
    <text evidence="4">The sequence shown here is derived from an EMBL/GenBank/DDBJ whole genome shotgun (WGS) entry which is preliminary data.</text>
</comment>
<protein>
    <submittedName>
        <fullName evidence="4">Uncharacterized protein</fullName>
    </submittedName>
</protein>
<evidence type="ECO:0000256" key="2">
    <source>
        <dbReference type="ARBA" id="ARBA00022604"/>
    </source>
</evidence>
<keyword evidence="2" id="KW-0341">Growth regulation</keyword>
<dbReference type="AlphaFoldDB" id="A0A8X8CL97"/>
<organism evidence="4 5">
    <name type="scientific">Populus tomentosa</name>
    <name type="common">Chinese white poplar</name>
    <dbReference type="NCBI Taxonomy" id="118781"/>
    <lineage>
        <taxon>Eukaryota</taxon>
        <taxon>Viridiplantae</taxon>
        <taxon>Streptophyta</taxon>
        <taxon>Embryophyta</taxon>
        <taxon>Tracheophyta</taxon>
        <taxon>Spermatophyta</taxon>
        <taxon>Magnoliopsida</taxon>
        <taxon>eudicotyledons</taxon>
        <taxon>Gunneridae</taxon>
        <taxon>Pentapetalae</taxon>
        <taxon>rosids</taxon>
        <taxon>fabids</taxon>
        <taxon>Malpighiales</taxon>
        <taxon>Salicaceae</taxon>
        <taxon>Saliceae</taxon>
        <taxon>Populus</taxon>
    </lineage>
</organism>
<accession>A0A8X8CL97</accession>
<keyword evidence="1" id="KW-0813">Transport</keyword>
<evidence type="ECO:0000256" key="1">
    <source>
        <dbReference type="ARBA" id="ARBA00022448"/>
    </source>
</evidence>
<dbReference type="EMBL" id="JAAWWB010000020">
    <property type="protein sequence ID" value="KAG6758239.1"/>
    <property type="molecule type" value="Genomic_DNA"/>
</dbReference>
<dbReference type="Proteomes" id="UP000886885">
    <property type="component" value="Chromosome 10D"/>
</dbReference>